<dbReference type="EMBL" id="JAAQTO010000017">
    <property type="protein sequence ID" value="NIC05272.1"/>
    <property type="molecule type" value="Genomic_DNA"/>
</dbReference>
<gene>
    <name evidence="1" type="ORF">HBJ55_07530</name>
</gene>
<evidence type="ECO:0000313" key="2">
    <source>
        <dbReference type="Proteomes" id="UP001318321"/>
    </source>
</evidence>
<comment type="caution">
    <text evidence="1">The sequence shown here is derived from an EMBL/GenBank/DDBJ whole genome shotgun (WGS) entry which is preliminary data.</text>
</comment>
<keyword evidence="2" id="KW-1185">Reference proteome</keyword>
<evidence type="ECO:0000313" key="1">
    <source>
        <dbReference type="EMBL" id="NIC05272.1"/>
    </source>
</evidence>
<dbReference type="Proteomes" id="UP001318321">
    <property type="component" value="Unassembled WGS sequence"/>
</dbReference>
<name>A0ABX0PPN4_9GAMM</name>
<reference evidence="1 2" key="1">
    <citation type="submission" date="2020-03" db="EMBL/GenBank/DDBJ databases">
        <title>Identification of Halomonas strains.</title>
        <authorList>
            <person name="Xiao Z."/>
            <person name="Dong F."/>
            <person name="Wang Z."/>
            <person name="Zhao J.-Y."/>
        </authorList>
    </citation>
    <scope>NUCLEOTIDE SEQUENCE [LARGE SCALE GENOMIC DNA]</scope>
    <source>
        <strain evidence="1 2">DX6</strain>
    </source>
</reference>
<dbReference type="Gene3D" id="2.150.10.10">
    <property type="entry name" value="Serralysin-like metalloprotease, C-terminal"/>
    <property type="match status" value="2"/>
</dbReference>
<protein>
    <submittedName>
        <fullName evidence="1">Uncharacterized protein</fullName>
    </submittedName>
</protein>
<organism evidence="1 2">
    <name type="scientific">Billgrantia bachuensis</name>
    <dbReference type="NCBI Taxonomy" id="2717286"/>
    <lineage>
        <taxon>Bacteria</taxon>
        <taxon>Pseudomonadati</taxon>
        <taxon>Pseudomonadota</taxon>
        <taxon>Gammaproteobacteria</taxon>
        <taxon>Oceanospirillales</taxon>
        <taxon>Halomonadaceae</taxon>
        <taxon>Billgrantia</taxon>
    </lineage>
</organism>
<dbReference type="SUPFAM" id="SSF101967">
    <property type="entry name" value="Adhesin YadA, collagen-binding domain"/>
    <property type="match status" value="1"/>
</dbReference>
<dbReference type="CDD" id="cd12820">
    <property type="entry name" value="LbR_YadA-like"/>
    <property type="match status" value="1"/>
</dbReference>
<dbReference type="RefSeq" id="WP_167112652.1">
    <property type="nucleotide sequence ID" value="NZ_JAAQTO010000017.1"/>
</dbReference>
<dbReference type="InterPro" id="IPR011049">
    <property type="entry name" value="Serralysin-like_metalloprot_C"/>
</dbReference>
<proteinExistence type="predicted"/>
<sequence length="495" mass="48019">MRYGFVNNFAQALAAPLAEGSTTLSLDGGGSLLSNAGADLGYTLTLFQVDDQGEETAREIVLVTGVSGNDLTIVGEQEGTVRPSGGWLAGTKVEARLTALGLISLDFRNASSIVLGEGAQNDATNCLAGGRYAYNGKSGSVAWGDGASTWGQYSASFGRNAATNADSALAGGSGALASGLASVAWGSGCQVSGDYSACFGGQGSVSGARGTAGGYTASVSAQWGAAYGYGSSVSGEHGLAMGHNAAVYQSEGIAAGNGASSNAGQAIAQGAGASAFGARGVATGAGAQAAEDSSAYGGGADASGGKSCAMGANSTAQPPQSSAFGADTISANVGQTLLGYGAGGSAVPGGLIVHGLAHLVSTPTHPADAAAPAITRQSAAQVVIATEPLNLTDDTAAVELALPSGALLFIDGFDVVVVGSDGAGGSPEISIGPNDVTPAEYLASTPVSLTAVGGRESHAPLVANGIASLRVATTVAGTGTTYQAKVVVRGYVMEL</sequence>
<accession>A0ABX0PPN4</accession>